<dbReference type="EMBL" id="LT629779">
    <property type="protein sequence ID" value="SDT41702.1"/>
    <property type="molecule type" value="Genomic_DNA"/>
</dbReference>
<protein>
    <submittedName>
        <fullName evidence="1">Uncharacterized protein</fullName>
    </submittedName>
</protein>
<organism evidence="1 2">
    <name type="scientific">Pseudarthrobacter equi</name>
    <dbReference type="NCBI Taxonomy" id="728066"/>
    <lineage>
        <taxon>Bacteria</taxon>
        <taxon>Bacillati</taxon>
        <taxon>Actinomycetota</taxon>
        <taxon>Actinomycetes</taxon>
        <taxon>Micrococcales</taxon>
        <taxon>Micrococcaceae</taxon>
        <taxon>Pseudarthrobacter</taxon>
    </lineage>
</organism>
<keyword evidence="2" id="KW-1185">Reference proteome</keyword>
<gene>
    <name evidence="1" type="ORF">SAMN04489743_2821</name>
</gene>
<accession>A0A1H2A7D4</accession>
<name>A0A1H2A7D4_9MICC</name>
<proteinExistence type="predicted"/>
<evidence type="ECO:0000313" key="1">
    <source>
        <dbReference type="EMBL" id="SDT41702.1"/>
    </source>
</evidence>
<evidence type="ECO:0000313" key="2">
    <source>
        <dbReference type="Proteomes" id="UP000198751"/>
    </source>
</evidence>
<reference evidence="2" key="1">
    <citation type="submission" date="2016-10" db="EMBL/GenBank/DDBJ databases">
        <authorList>
            <person name="Varghese N."/>
            <person name="Submissions S."/>
        </authorList>
    </citation>
    <scope>NUCLEOTIDE SEQUENCE [LARGE SCALE GENOMIC DNA]</scope>
    <source>
        <strain evidence="2">IMMIB L-1606</strain>
    </source>
</reference>
<sequence>MSSSSSKKSASVSAADDINFDVSLYTDMVLMAKEPKKNKSIPYADRVANKTPDGQLRRGTTTYRTPGARSAILRLFNSVDVASLGDDLVMITLKYKGSRAKRLRLAPNDESVNGQIERFDMLLSEELGTPAKFLWFKDFNDPYLGGGVHGHFLLSRGGRGARGFDRLVRGCWAEASGQEFDAPGENAWTPTVTEFWYGETPEQTFKNFVRYEAQKFNPETGEVEKKIAQKRVDKAWLDSDNYQVKWAGISDALIPATPRKFKITCACGNADIRSVMQKHSPAERNVVQFDCRENLGEKVDIDLGRWSYDLTDKGCTEFIRVTPDLIEDIAAVEEAHAGCTGPATVEAVEAADAPATTPEVSTPAEANTAAPVSTAVSLTEDKESTMNNCPSQNLDYTEFEANPYKFLLKLNSTMKNFTIDDAPIHDLLVVTSRLAEDGIDDYSDVETRMMCIAVDALVERYRWSFEGDEQWANTSATAPWEDPQLVACYVFGSIVDYEERLAEEKAAYEERMGNHRAMMKLIRLGKEEEAAEAAAAAAIVAGAEELVRTAEVTGEMEESEIMERVAARAEVIKPRVSSLLVNAGHAPVSERKTFAAKTLSEQFAEVEESSVHAALVEIPRIANDPESRRPQFVARLANRTEADLDYLAALVRMERNADEFVADLIPEDELSERFAQETALMNSLLSSGKMTPIPRAWLEARREGAL</sequence>
<dbReference type="AlphaFoldDB" id="A0A1H2A7D4"/>
<dbReference type="Proteomes" id="UP000198751">
    <property type="component" value="Chromosome I"/>
</dbReference>
<dbReference type="RefSeq" id="WP_091721294.1">
    <property type="nucleotide sequence ID" value="NZ_LT629779.1"/>
</dbReference>